<feature type="compositionally biased region" description="Acidic residues" evidence="1">
    <location>
        <begin position="460"/>
        <end position="472"/>
    </location>
</feature>
<proteinExistence type="predicted"/>
<feature type="compositionally biased region" description="Polar residues" evidence="1">
    <location>
        <begin position="703"/>
        <end position="714"/>
    </location>
</feature>
<dbReference type="AlphaFoldDB" id="A0A0C9SQZ8"/>
<feature type="compositionally biased region" description="Basic and acidic residues" evidence="1">
    <location>
        <begin position="425"/>
        <end position="434"/>
    </location>
</feature>
<dbReference type="EMBL" id="KN819419">
    <property type="protein sequence ID" value="KIJ10059.1"/>
    <property type="molecule type" value="Genomic_DNA"/>
</dbReference>
<name>A0A0C9SQZ8_PAXIN</name>
<evidence type="ECO:0000313" key="3">
    <source>
        <dbReference type="Proteomes" id="UP000053647"/>
    </source>
</evidence>
<gene>
    <name evidence="2" type="ORF">PAXINDRAFT_16906</name>
</gene>
<feature type="compositionally biased region" description="Basic and acidic residues" evidence="1">
    <location>
        <begin position="473"/>
        <end position="495"/>
    </location>
</feature>
<feature type="compositionally biased region" description="Pro residues" evidence="1">
    <location>
        <begin position="505"/>
        <end position="521"/>
    </location>
</feature>
<protein>
    <submittedName>
        <fullName evidence="2">Uncharacterized protein</fullName>
    </submittedName>
</protein>
<feature type="compositionally biased region" description="Polar residues" evidence="1">
    <location>
        <begin position="307"/>
        <end position="323"/>
    </location>
</feature>
<feature type="compositionally biased region" description="Low complexity" evidence="1">
    <location>
        <begin position="228"/>
        <end position="242"/>
    </location>
</feature>
<accession>A0A0C9SQZ8</accession>
<feature type="compositionally biased region" description="Basic and acidic residues" evidence="1">
    <location>
        <begin position="172"/>
        <end position="183"/>
    </location>
</feature>
<feature type="compositionally biased region" description="Basic and acidic residues" evidence="1">
    <location>
        <begin position="575"/>
        <end position="600"/>
    </location>
</feature>
<feature type="compositionally biased region" description="Basic and acidic residues" evidence="1">
    <location>
        <begin position="551"/>
        <end position="567"/>
    </location>
</feature>
<keyword evidence="3" id="KW-1185">Reference proteome</keyword>
<organism evidence="2 3">
    <name type="scientific">Paxillus involutus ATCC 200175</name>
    <dbReference type="NCBI Taxonomy" id="664439"/>
    <lineage>
        <taxon>Eukaryota</taxon>
        <taxon>Fungi</taxon>
        <taxon>Dikarya</taxon>
        <taxon>Basidiomycota</taxon>
        <taxon>Agaricomycotina</taxon>
        <taxon>Agaricomycetes</taxon>
        <taxon>Agaricomycetidae</taxon>
        <taxon>Boletales</taxon>
        <taxon>Paxilineae</taxon>
        <taxon>Paxillaceae</taxon>
        <taxon>Paxillus</taxon>
    </lineage>
</organism>
<dbReference type="OrthoDB" id="2691962at2759"/>
<evidence type="ECO:0000256" key="1">
    <source>
        <dbReference type="SAM" id="MobiDB-lite"/>
    </source>
</evidence>
<feature type="region of interest" description="Disordered" evidence="1">
    <location>
        <begin position="104"/>
        <end position="764"/>
    </location>
</feature>
<feature type="compositionally biased region" description="Polar residues" evidence="1">
    <location>
        <begin position="138"/>
        <end position="148"/>
    </location>
</feature>
<feature type="compositionally biased region" description="Basic and acidic residues" evidence="1">
    <location>
        <begin position="338"/>
        <end position="348"/>
    </location>
</feature>
<feature type="compositionally biased region" description="Basic and acidic residues" evidence="1">
    <location>
        <begin position="637"/>
        <end position="660"/>
    </location>
</feature>
<evidence type="ECO:0000313" key="2">
    <source>
        <dbReference type="EMBL" id="KIJ10059.1"/>
    </source>
</evidence>
<dbReference type="Proteomes" id="UP000053647">
    <property type="component" value="Unassembled WGS sequence"/>
</dbReference>
<reference evidence="3" key="2">
    <citation type="submission" date="2015-01" db="EMBL/GenBank/DDBJ databases">
        <title>Evolutionary Origins and Diversification of the Mycorrhizal Mutualists.</title>
        <authorList>
            <consortium name="DOE Joint Genome Institute"/>
            <consortium name="Mycorrhizal Genomics Consortium"/>
            <person name="Kohler A."/>
            <person name="Kuo A."/>
            <person name="Nagy L.G."/>
            <person name="Floudas D."/>
            <person name="Copeland A."/>
            <person name="Barry K.W."/>
            <person name="Cichocki N."/>
            <person name="Veneault-Fourrey C."/>
            <person name="LaButti K."/>
            <person name="Lindquist E.A."/>
            <person name="Lipzen A."/>
            <person name="Lundell T."/>
            <person name="Morin E."/>
            <person name="Murat C."/>
            <person name="Riley R."/>
            <person name="Ohm R."/>
            <person name="Sun H."/>
            <person name="Tunlid A."/>
            <person name="Henrissat B."/>
            <person name="Grigoriev I.V."/>
            <person name="Hibbett D.S."/>
            <person name="Martin F."/>
        </authorList>
    </citation>
    <scope>NUCLEOTIDE SEQUENCE [LARGE SCALE GENOMIC DNA]</scope>
    <source>
        <strain evidence="3">ATCC 200175</strain>
    </source>
</reference>
<dbReference type="HOGENOM" id="CLU_007654_2_0_1"/>
<feature type="compositionally biased region" description="Polar residues" evidence="1">
    <location>
        <begin position="195"/>
        <end position="212"/>
    </location>
</feature>
<reference evidence="2 3" key="1">
    <citation type="submission" date="2014-06" db="EMBL/GenBank/DDBJ databases">
        <authorList>
            <consortium name="DOE Joint Genome Institute"/>
            <person name="Kuo A."/>
            <person name="Kohler A."/>
            <person name="Nagy L.G."/>
            <person name="Floudas D."/>
            <person name="Copeland A."/>
            <person name="Barry K.W."/>
            <person name="Cichocki N."/>
            <person name="Veneault-Fourrey C."/>
            <person name="LaButti K."/>
            <person name="Lindquist E.A."/>
            <person name="Lipzen A."/>
            <person name="Lundell T."/>
            <person name="Morin E."/>
            <person name="Murat C."/>
            <person name="Sun H."/>
            <person name="Tunlid A."/>
            <person name="Henrissat B."/>
            <person name="Grigoriev I.V."/>
            <person name="Hibbett D.S."/>
            <person name="Martin F."/>
            <person name="Nordberg H.P."/>
            <person name="Cantor M.N."/>
            <person name="Hua S.X."/>
        </authorList>
    </citation>
    <scope>NUCLEOTIDE SEQUENCE [LARGE SCALE GENOMIC DNA]</scope>
    <source>
        <strain evidence="2 3">ATCC 200175</strain>
    </source>
</reference>
<sequence length="764" mass="83299">MAEIPVLRTDGRNWSGWRENLERTLDELGVSTYISKTTPNPYNEQVNALAKCAIASTIPDSIFLQILHFKSAQECFETLRISFEKKSTATTTTTATTAVLHEVRNTRTTREAAYSPESASDVRDTSRCDNGVSDGSGRRNNNVPSNNTHRQRQREPKRQGRVKRGCGEGEEEGKLKGRKDEKAAAATGPGKGTTDQKASGVSLIKPTSSQDSPRARVDTPPSPPPSLTTPTMPVEQTAPTSRRPTRQRRRDGHVPRNGTCRTHEDDAEGSQGRAKSRSRGGREPDDKDGDDVDVDHAHVVPQHLETTRQTAYNKAADTSNPNAMSAGLTEPAGTSNEPRNELNKGEKGGEEDEKGVWASGIEDPSSNDDGGDKDVHHAYVVPNMTLPPPYHTLPTPDERRQPPSMPLEGEKNNRITTTRVVNHAAMKDAVQRDGSEDDTNTSNGINKWQSRRGEARDEATGDEESREAEGDEEGQKTRKGTREVEETTNVDKDGRYTSNEAGDLPPEPPPPTPHLPTPEPPQLDTAPSPSPPKRRDGDVNTAKLNKTPAQRRADAVHDPGGDMKTPDSKPPSIRLEGESGKQSSRHVEMDDDHAKDDDHTQQPSRHPVGTMDGDKRHPNGPTEPPDEVERGQGGNSEPREDERVESGDRGVEEMKSKEVEGEIGGQSEGDGGHRDGRMIDTGSPTSGTSCDSKRVETGALPDNETSQQHNGKPSTSTNVPGPPRPPPYTTNRPTHIANPPRRRGRLKTLPTNVSQPERTEYAPC</sequence>